<feature type="domain" description="Glutamine amidotransferase" evidence="1">
    <location>
        <begin position="26"/>
        <end position="188"/>
    </location>
</feature>
<dbReference type="PANTHER" id="PTHR42695:SF5">
    <property type="entry name" value="GLUTAMINE AMIDOTRANSFERASE YLR126C-RELATED"/>
    <property type="match status" value="1"/>
</dbReference>
<keyword evidence="2" id="KW-0808">Transferase</keyword>
<evidence type="ECO:0000313" key="3">
    <source>
        <dbReference type="Proteomes" id="UP000198535"/>
    </source>
</evidence>
<accession>A0A1I4PZC8</accession>
<dbReference type="SUPFAM" id="SSF52317">
    <property type="entry name" value="Class I glutamine amidotransferase-like"/>
    <property type="match status" value="1"/>
</dbReference>
<dbReference type="InterPro" id="IPR029062">
    <property type="entry name" value="Class_I_gatase-like"/>
</dbReference>
<proteinExistence type="predicted"/>
<dbReference type="STRING" id="487685.SAMN04488696_1006"/>
<evidence type="ECO:0000313" key="2">
    <source>
        <dbReference type="EMBL" id="SFM33139.1"/>
    </source>
</evidence>
<dbReference type="Pfam" id="PF00117">
    <property type="entry name" value="GATase"/>
    <property type="match status" value="1"/>
</dbReference>
<dbReference type="OrthoDB" id="7388at2157"/>
<dbReference type="EMBL" id="FOUJ01000001">
    <property type="protein sequence ID" value="SFM33139.1"/>
    <property type="molecule type" value="Genomic_DNA"/>
</dbReference>
<dbReference type="Gene3D" id="3.40.50.880">
    <property type="match status" value="1"/>
</dbReference>
<dbReference type="AlphaFoldDB" id="A0A1I4PZC8"/>
<keyword evidence="3" id="KW-1185">Reference proteome</keyword>
<dbReference type="RefSeq" id="WP_091933891.1">
    <property type="nucleotide sequence ID" value="NZ_FOUJ01000001.1"/>
</dbReference>
<gene>
    <name evidence="2" type="ORF">SAMN04488696_1006</name>
</gene>
<dbReference type="InterPro" id="IPR044992">
    <property type="entry name" value="ChyE-like"/>
</dbReference>
<dbReference type="PROSITE" id="PS51273">
    <property type="entry name" value="GATASE_TYPE_1"/>
    <property type="match status" value="1"/>
</dbReference>
<dbReference type="Proteomes" id="UP000198535">
    <property type="component" value="Unassembled WGS sequence"/>
</dbReference>
<sequence>MTLLIVKNISREGPGILQKILDENRIPHDIVDLDAGDELPEPENHSALIVFGGPDSANDTTEKMTKELEMIGRALDSGIPYLGICLGMQALVKACGGSVHANDVKEIGFRGEDGEPYSIDIDKGYIDDPLFNGLESPLKIFHLHGETVAITEEMQLLATGKYCRHQIVKIGDRAYGIQGHFELTPEMFTTWLDNDPELMEMIREELLKDFKLLEDEYTGTGRKLFTNFLKISGSL</sequence>
<organism evidence="2 3">
    <name type="scientific">Methanolobus profundi</name>
    <dbReference type="NCBI Taxonomy" id="487685"/>
    <lineage>
        <taxon>Archaea</taxon>
        <taxon>Methanobacteriati</taxon>
        <taxon>Methanobacteriota</taxon>
        <taxon>Stenosarchaea group</taxon>
        <taxon>Methanomicrobia</taxon>
        <taxon>Methanosarcinales</taxon>
        <taxon>Methanosarcinaceae</taxon>
        <taxon>Methanolobus</taxon>
    </lineage>
</organism>
<keyword evidence="2" id="KW-0315">Glutamine amidotransferase</keyword>
<reference evidence="3" key="1">
    <citation type="submission" date="2016-10" db="EMBL/GenBank/DDBJ databases">
        <authorList>
            <person name="Varghese N."/>
            <person name="Submissions S."/>
        </authorList>
    </citation>
    <scope>NUCLEOTIDE SEQUENCE [LARGE SCALE GENOMIC DNA]</scope>
    <source>
        <strain evidence="3">Mob M</strain>
    </source>
</reference>
<dbReference type="GO" id="GO:0005829">
    <property type="term" value="C:cytosol"/>
    <property type="evidence" value="ECO:0007669"/>
    <property type="project" value="TreeGrafter"/>
</dbReference>
<dbReference type="GO" id="GO:0016740">
    <property type="term" value="F:transferase activity"/>
    <property type="evidence" value="ECO:0007669"/>
    <property type="project" value="UniProtKB-KW"/>
</dbReference>
<dbReference type="InterPro" id="IPR017926">
    <property type="entry name" value="GATASE"/>
</dbReference>
<dbReference type="PANTHER" id="PTHR42695">
    <property type="entry name" value="GLUTAMINE AMIDOTRANSFERASE YLR126C-RELATED"/>
    <property type="match status" value="1"/>
</dbReference>
<evidence type="ECO:0000259" key="1">
    <source>
        <dbReference type="Pfam" id="PF00117"/>
    </source>
</evidence>
<name>A0A1I4PZC8_9EURY</name>
<dbReference type="CDD" id="cd01741">
    <property type="entry name" value="GATase1_1"/>
    <property type="match status" value="1"/>
</dbReference>
<protein>
    <submittedName>
        <fullName evidence="2">GMP synthase-Glutamine amidotransferase</fullName>
    </submittedName>
</protein>